<reference evidence="1 2" key="1">
    <citation type="submission" date="2023-06" db="EMBL/GenBank/DDBJ databases">
        <title>Whole genome sequence of Oscillatoria calcuttensis NRMC-F 0142.</title>
        <authorList>
            <person name="Shakena Fathima T."/>
            <person name="Muralitharan G."/>
            <person name="Thajuddin N."/>
        </authorList>
    </citation>
    <scope>NUCLEOTIDE SEQUENCE [LARGE SCALE GENOMIC DNA]</scope>
    <source>
        <strain evidence="1 2">NRMC-F 0142</strain>
    </source>
</reference>
<dbReference type="InterPro" id="IPR036249">
    <property type="entry name" value="Thioredoxin-like_sf"/>
</dbReference>
<organism evidence="1 2">
    <name type="scientific">Geitlerinema calcuttense NRMC-F 0142</name>
    <dbReference type="NCBI Taxonomy" id="2922238"/>
    <lineage>
        <taxon>Bacteria</taxon>
        <taxon>Bacillati</taxon>
        <taxon>Cyanobacteriota</taxon>
        <taxon>Cyanophyceae</taxon>
        <taxon>Geitlerinematales</taxon>
        <taxon>Geitlerinemataceae</taxon>
        <taxon>Geitlerinema</taxon>
    </lineage>
</organism>
<gene>
    <name evidence="1" type="ORF">QQ055_07180</name>
</gene>
<dbReference type="NCBIfam" id="NF038096">
    <property type="entry name" value="thylak_slr1796"/>
    <property type="match status" value="1"/>
</dbReference>
<comment type="caution">
    <text evidence="1">The sequence shown here is derived from an EMBL/GenBank/DDBJ whole genome shotgun (WGS) entry which is preliminary data.</text>
</comment>
<dbReference type="Gene3D" id="3.40.30.10">
    <property type="entry name" value="Glutaredoxin"/>
    <property type="match status" value="1"/>
</dbReference>
<dbReference type="Proteomes" id="UP001230986">
    <property type="component" value="Unassembled WGS sequence"/>
</dbReference>
<accession>A0ABT7M1J7</accession>
<dbReference type="InterPro" id="IPR048069">
    <property type="entry name" value="Thylak_slr1796"/>
</dbReference>
<proteinExistence type="predicted"/>
<evidence type="ECO:0000313" key="2">
    <source>
        <dbReference type="Proteomes" id="UP001230986"/>
    </source>
</evidence>
<keyword evidence="2" id="KW-1185">Reference proteome</keyword>
<sequence>MNLSFNPFFGLRSLRILVLLVAIALISWLKLLGTPPALAGLNDDRFDGNIFALYGGNGGLVPARLTLPEAFKREQPILLVYYLDDSRDCKQFAIVVSQLQAFYGRAAIFIPVNVDTLSLTKTNDPSNPDYYYDGVVPQTLVLNSQREVVFNHKGQVAFEKVDDVMREVFNLLPRNESVELKPRPLNEINTELAPN</sequence>
<dbReference type="SUPFAM" id="SSF52833">
    <property type="entry name" value="Thioredoxin-like"/>
    <property type="match status" value="1"/>
</dbReference>
<evidence type="ECO:0000313" key="1">
    <source>
        <dbReference type="EMBL" id="MDL5057245.1"/>
    </source>
</evidence>
<name>A0ABT7M1J7_9CYAN</name>
<protein>
    <submittedName>
        <fullName evidence="1">Thylakoid membrane photosystem I accumulation factor</fullName>
    </submittedName>
</protein>
<dbReference type="RefSeq" id="WP_283359543.1">
    <property type="nucleotide sequence ID" value="NZ_JASVEJ010000027.1"/>
</dbReference>
<dbReference type="EMBL" id="JASVEJ010000027">
    <property type="protein sequence ID" value="MDL5057245.1"/>
    <property type="molecule type" value="Genomic_DNA"/>
</dbReference>